<evidence type="ECO:0000313" key="8">
    <source>
        <dbReference type="Proteomes" id="UP000298663"/>
    </source>
</evidence>
<reference evidence="7 8" key="2">
    <citation type="journal article" date="2019" name="G3 (Bethesda)">
        <title>Hybrid Assembly of the Genome of the Entomopathogenic Nematode Steinernema carpocapsae Identifies the X-Chromosome.</title>
        <authorList>
            <person name="Serra L."/>
            <person name="Macchietto M."/>
            <person name="Macias-Munoz A."/>
            <person name="McGill C.J."/>
            <person name="Rodriguez I.M."/>
            <person name="Rodriguez B."/>
            <person name="Murad R."/>
            <person name="Mortazavi A."/>
        </authorList>
    </citation>
    <scope>NUCLEOTIDE SEQUENCE [LARGE SCALE GENOMIC DNA]</scope>
    <source>
        <strain evidence="7 8">ALL</strain>
    </source>
</reference>
<feature type="transmembrane region" description="Helical" evidence="6">
    <location>
        <begin position="172"/>
        <end position="196"/>
    </location>
</feature>
<comment type="caution">
    <text evidence="7">The sequence shown here is derived from an EMBL/GenBank/DDBJ whole genome shotgun (WGS) entry which is preliminary data.</text>
</comment>
<keyword evidence="5" id="KW-0807">Transducer</keyword>
<dbReference type="InterPro" id="IPR050569">
    <property type="entry name" value="TAAR"/>
</dbReference>
<comment type="subcellular location">
    <subcellularLocation>
        <location evidence="1">Cell membrane</location>
        <topology evidence="1">Multi-pass membrane protein</topology>
    </subcellularLocation>
</comment>
<evidence type="ECO:0000256" key="3">
    <source>
        <dbReference type="ARBA" id="ARBA00023040"/>
    </source>
</evidence>
<evidence type="ECO:0000256" key="1">
    <source>
        <dbReference type="ARBA" id="ARBA00004651"/>
    </source>
</evidence>
<evidence type="ECO:0008006" key="9">
    <source>
        <dbReference type="Google" id="ProtNLM"/>
    </source>
</evidence>
<dbReference type="OrthoDB" id="5872702at2759"/>
<evidence type="ECO:0000256" key="4">
    <source>
        <dbReference type="ARBA" id="ARBA00023170"/>
    </source>
</evidence>
<keyword evidence="3" id="KW-0297">G-protein coupled receptor</keyword>
<keyword evidence="6" id="KW-1133">Transmembrane helix</keyword>
<dbReference type="GO" id="GO:0004930">
    <property type="term" value="F:G protein-coupled receptor activity"/>
    <property type="evidence" value="ECO:0007669"/>
    <property type="project" value="UniProtKB-KW"/>
</dbReference>
<keyword evidence="6" id="KW-0812">Transmembrane</keyword>
<feature type="transmembrane region" description="Helical" evidence="6">
    <location>
        <begin position="130"/>
        <end position="152"/>
    </location>
</feature>
<proteinExistence type="predicted"/>
<keyword evidence="4" id="KW-0675">Receptor</keyword>
<organism evidence="7 8">
    <name type="scientific">Steinernema carpocapsae</name>
    <name type="common">Entomopathogenic nematode</name>
    <dbReference type="NCBI Taxonomy" id="34508"/>
    <lineage>
        <taxon>Eukaryota</taxon>
        <taxon>Metazoa</taxon>
        <taxon>Ecdysozoa</taxon>
        <taxon>Nematoda</taxon>
        <taxon>Chromadorea</taxon>
        <taxon>Rhabditida</taxon>
        <taxon>Tylenchina</taxon>
        <taxon>Panagrolaimomorpha</taxon>
        <taxon>Strongyloidoidea</taxon>
        <taxon>Steinernematidae</taxon>
        <taxon>Steinernema</taxon>
    </lineage>
</organism>
<dbReference type="PANTHER" id="PTHR24249">
    <property type="entry name" value="HISTAMINE RECEPTOR-RELATED G-PROTEIN COUPLED RECEPTOR"/>
    <property type="match status" value="1"/>
</dbReference>
<evidence type="ECO:0000256" key="2">
    <source>
        <dbReference type="ARBA" id="ARBA00022475"/>
    </source>
</evidence>
<feature type="transmembrane region" description="Helical" evidence="6">
    <location>
        <begin position="45"/>
        <end position="65"/>
    </location>
</feature>
<dbReference type="PANTHER" id="PTHR24249:SF411">
    <property type="entry name" value="G-PROTEIN COUPLED RECEPTORS FAMILY 1 PROFILE DOMAIN-CONTAINING PROTEIN"/>
    <property type="match status" value="1"/>
</dbReference>
<keyword evidence="6" id="KW-0472">Membrane</keyword>
<feature type="transmembrane region" description="Helical" evidence="6">
    <location>
        <begin position="238"/>
        <end position="260"/>
    </location>
</feature>
<dbReference type="SUPFAM" id="SSF81321">
    <property type="entry name" value="Family A G protein-coupled receptor-like"/>
    <property type="match status" value="1"/>
</dbReference>
<dbReference type="AlphaFoldDB" id="A0A4U5NIE1"/>
<gene>
    <name evidence="7" type="ORF">L596_016241</name>
</gene>
<evidence type="ECO:0000256" key="5">
    <source>
        <dbReference type="ARBA" id="ARBA00023224"/>
    </source>
</evidence>
<evidence type="ECO:0000313" key="7">
    <source>
        <dbReference type="EMBL" id="TKR82530.1"/>
    </source>
</evidence>
<name>A0A4U5NIE1_STECR</name>
<keyword evidence="2" id="KW-1003">Cell membrane</keyword>
<dbReference type="GO" id="GO:0005886">
    <property type="term" value="C:plasma membrane"/>
    <property type="evidence" value="ECO:0007669"/>
    <property type="project" value="UniProtKB-SubCell"/>
</dbReference>
<dbReference type="EMBL" id="AZBU02000004">
    <property type="protein sequence ID" value="TKR82530.1"/>
    <property type="molecule type" value="Genomic_DNA"/>
</dbReference>
<evidence type="ECO:0000256" key="6">
    <source>
        <dbReference type="SAM" id="Phobius"/>
    </source>
</evidence>
<dbReference type="Proteomes" id="UP000298663">
    <property type="component" value="Unassembled WGS sequence"/>
</dbReference>
<accession>A0A4U5NIE1</accession>
<reference evidence="7 8" key="1">
    <citation type="journal article" date="2015" name="Genome Biol.">
        <title>Comparative genomics of Steinernema reveals deeply conserved gene regulatory networks.</title>
        <authorList>
            <person name="Dillman A.R."/>
            <person name="Macchietto M."/>
            <person name="Porter C.F."/>
            <person name="Rogers A."/>
            <person name="Williams B."/>
            <person name="Antoshechkin I."/>
            <person name="Lee M.M."/>
            <person name="Goodwin Z."/>
            <person name="Lu X."/>
            <person name="Lewis E.E."/>
            <person name="Goodrich-Blair H."/>
            <person name="Stock S.P."/>
            <person name="Adams B.J."/>
            <person name="Sternberg P.W."/>
            <person name="Mortazavi A."/>
        </authorList>
    </citation>
    <scope>NUCLEOTIDE SEQUENCE [LARGE SCALE GENOMIC DNA]</scope>
    <source>
        <strain evidence="7 8">ALL</strain>
    </source>
</reference>
<feature type="transmembrane region" description="Helical" evidence="6">
    <location>
        <begin position="272"/>
        <end position="291"/>
    </location>
</feature>
<feature type="transmembrane region" description="Helical" evidence="6">
    <location>
        <begin position="85"/>
        <end position="109"/>
    </location>
</feature>
<protein>
    <recommendedName>
        <fullName evidence="9">G-protein coupled receptors family 1 profile domain-containing protein</fullName>
    </recommendedName>
</protein>
<keyword evidence="8" id="KW-1185">Reference proteome</keyword>
<sequence length="310" mass="35233">MGTEANPNINSVIVSDEMSANPAEMTIFSLIGVTIALVNIPRIGLNRGICIVDAFLAMSNSVSAMDRLMRFPNGTIPNVSQMDCFFKYYVIFLFFANMLVGISALLVSLERFVVVFFPLKYMLSYTRTKGILIMIGCVFFCVLTLFVAYIYQTSVPNVKISAMCYTAYVYPPIMAAFLVSVRTGTLGVSILLYLPITLRICQIKLRSRKHVVHTSSTHSSTHRLAFQTLSDQKKNIKFTVTIGLTCVSTLMFLFIPDLIINFNIFQLQSYHILFYRASLLKAVINLFIYTLRHRELRKELMLKLFYYHCG</sequence>
<dbReference type="Gene3D" id="1.20.1070.10">
    <property type="entry name" value="Rhodopsin 7-helix transmembrane proteins"/>
    <property type="match status" value="1"/>
</dbReference>